<sequence>MRLLVRIVQQDELHELIFQVSSVLKFEDTVLEPPHSVDPLLQGLCSASGYSGYARTVAGSEGAFSLLTLHGLPLSHPIPEEDRDTLKLPVVDAVVSVISKRHTVPVEGGAALKDPEKRKLESLLKQSFDVTALAVQVAMCGGLVARMCVCWAERVLDLESDNWELVEQEVAKIEMGASHLSDAMYNLLRASAKSKAFGVAARCTLWLRTWLADTVSKAKWTKFPFKGVCLVGEDLDKLVQTLTDYKVPRLPEDRPRLLPQGGAACGRDFRRFCPGRGPLPFSPLGYPEVGSSSTCSPFEGLAWGG</sequence>
<keyword evidence="2" id="KW-1185">Reference proteome</keyword>
<name>A0A6P8SLB7_GEOSA</name>
<dbReference type="GeneID" id="117369327"/>
<dbReference type="RefSeq" id="XP_033819654.1">
    <property type="nucleotide sequence ID" value="XM_033963763.1"/>
</dbReference>
<organism evidence="2 3">
    <name type="scientific">Geotrypetes seraphini</name>
    <name type="common">Gaboon caecilian</name>
    <name type="synonym">Caecilia seraphini</name>
    <dbReference type="NCBI Taxonomy" id="260995"/>
    <lineage>
        <taxon>Eukaryota</taxon>
        <taxon>Metazoa</taxon>
        <taxon>Chordata</taxon>
        <taxon>Craniata</taxon>
        <taxon>Vertebrata</taxon>
        <taxon>Euteleostomi</taxon>
        <taxon>Amphibia</taxon>
        <taxon>Gymnophiona</taxon>
        <taxon>Geotrypetes</taxon>
    </lineage>
</organism>
<accession>A0A6P8SLB7</accession>
<dbReference type="Gene3D" id="1.10.287.3160">
    <property type="match status" value="1"/>
</dbReference>
<dbReference type="InterPro" id="IPR021623">
    <property type="entry name" value="LAP2alpha_C"/>
</dbReference>
<dbReference type="AlphaFoldDB" id="A0A6P8SLB7"/>
<dbReference type="KEGG" id="gsh:117369327"/>
<evidence type="ECO:0000313" key="3">
    <source>
        <dbReference type="RefSeq" id="XP_033819654.1"/>
    </source>
</evidence>
<evidence type="ECO:0000259" key="1">
    <source>
        <dbReference type="Pfam" id="PF11560"/>
    </source>
</evidence>
<feature type="domain" description="Lamina-associated polypeptide 2 alpha C-terminal" evidence="1">
    <location>
        <begin position="85"/>
        <end position="240"/>
    </location>
</feature>
<proteinExistence type="predicted"/>
<evidence type="ECO:0000313" key="2">
    <source>
        <dbReference type="Proteomes" id="UP000515159"/>
    </source>
</evidence>
<protein>
    <submittedName>
        <fullName evidence="3">Uncharacterized protein LOC117369327</fullName>
    </submittedName>
</protein>
<dbReference type="OrthoDB" id="5780965at2759"/>
<gene>
    <name evidence="3" type="primary">LOC117369327</name>
</gene>
<reference evidence="3" key="1">
    <citation type="submission" date="2025-08" db="UniProtKB">
        <authorList>
            <consortium name="RefSeq"/>
        </authorList>
    </citation>
    <scope>IDENTIFICATION</scope>
</reference>
<dbReference type="Proteomes" id="UP000515159">
    <property type="component" value="Chromosome 11"/>
</dbReference>
<dbReference type="InParanoid" id="A0A6P8SLB7"/>
<dbReference type="Pfam" id="PF11560">
    <property type="entry name" value="LAP2alpha"/>
    <property type="match status" value="1"/>
</dbReference>